<dbReference type="AlphaFoldDB" id="A0A3P3U4M9"/>
<name>A0A3P3U4M9_9BACL</name>
<sequence>MNRKATIKLLLVSLVIAVLLTACGINGNSSPNSATDSAVQAKKVTLRFFSNLPDRKTGQGLAEQTIIDNYMKENPNVKIEVEALGGEAHGNKLRTYMASNEPIDITMVTGGANLDTLRQAGYVKELNPADYSGDDFGFLPGSFENFTFEDKLYALPRSSDFEIIYYNKKLFADNGIKVPTTIDELITASKEFRAKGIIPMSMFGKDLWNLGEMYQNIVQRVSGDQQSILDAVEGKVSFKDDSAFLEGAKIFKQLVDAGLFQDGFMTADYGMSQNLFTQGKAAMWYSGSWEAAMATNNELSEEFRTNLDAASFPIVEGGKGKATDLQAWNGGGLALVTASKHPEEAKKFFDYMMSAQQWPKNGWELGGLFPAQKFELTGSEPGVQTKLNDMLKNATSTPGISWIDHGTAAFKDDTNNLFGAFASGAITPEQLIDKLQEASDKQRK</sequence>
<dbReference type="InterPro" id="IPR006059">
    <property type="entry name" value="SBP"/>
</dbReference>
<dbReference type="PROSITE" id="PS51257">
    <property type="entry name" value="PROKAR_LIPOPROTEIN"/>
    <property type="match status" value="1"/>
</dbReference>
<evidence type="ECO:0000313" key="3">
    <source>
        <dbReference type="Proteomes" id="UP000267017"/>
    </source>
</evidence>
<keyword evidence="3" id="KW-1185">Reference proteome</keyword>
<feature type="signal peptide" evidence="1">
    <location>
        <begin position="1"/>
        <end position="24"/>
    </location>
</feature>
<dbReference type="InterPro" id="IPR050490">
    <property type="entry name" value="Bact_solute-bd_prot1"/>
</dbReference>
<dbReference type="PANTHER" id="PTHR43649">
    <property type="entry name" value="ARABINOSE-BINDING PROTEIN-RELATED"/>
    <property type="match status" value="1"/>
</dbReference>
<evidence type="ECO:0000313" key="2">
    <source>
        <dbReference type="EMBL" id="RRJ64609.1"/>
    </source>
</evidence>
<reference evidence="2 3" key="1">
    <citation type="submission" date="2018-11" db="EMBL/GenBank/DDBJ databases">
        <title>Genome sequencing of Paenibacillus sp. KCOM 3021 (= ChDC PVNT-B20).</title>
        <authorList>
            <person name="Kook J.-K."/>
            <person name="Park S.-N."/>
            <person name="Lim Y.K."/>
        </authorList>
    </citation>
    <scope>NUCLEOTIDE SEQUENCE [LARGE SCALE GENOMIC DNA]</scope>
    <source>
        <strain evidence="2 3">KCOM 3021</strain>
    </source>
</reference>
<protein>
    <submittedName>
        <fullName evidence="2">Extracellular solute-binding protein</fullName>
    </submittedName>
</protein>
<dbReference type="SUPFAM" id="SSF53850">
    <property type="entry name" value="Periplasmic binding protein-like II"/>
    <property type="match status" value="1"/>
</dbReference>
<dbReference type="RefSeq" id="WP_128632413.1">
    <property type="nucleotide sequence ID" value="NZ_RRCN01000001.1"/>
</dbReference>
<dbReference type="Pfam" id="PF01547">
    <property type="entry name" value="SBP_bac_1"/>
    <property type="match status" value="1"/>
</dbReference>
<dbReference type="EMBL" id="RRCN01000001">
    <property type="protein sequence ID" value="RRJ64609.1"/>
    <property type="molecule type" value="Genomic_DNA"/>
</dbReference>
<feature type="chain" id="PRO_5038427489" evidence="1">
    <location>
        <begin position="25"/>
        <end position="444"/>
    </location>
</feature>
<dbReference type="Gene3D" id="3.40.190.10">
    <property type="entry name" value="Periplasmic binding protein-like II"/>
    <property type="match status" value="2"/>
</dbReference>
<keyword evidence="1" id="KW-0732">Signal</keyword>
<proteinExistence type="predicted"/>
<comment type="caution">
    <text evidence="2">The sequence shown here is derived from an EMBL/GenBank/DDBJ whole genome shotgun (WGS) entry which is preliminary data.</text>
</comment>
<accession>A0A3P3U4M9</accession>
<dbReference type="OrthoDB" id="9798191at2"/>
<dbReference type="Proteomes" id="UP000267017">
    <property type="component" value="Unassembled WGS sequence"/>
</dbReference>
<evidence type="ECO:0000256" key="1">
    <source>
        <dbReference type="SAM" id="SignalP"/>
    </source>
</evidence>
<organism evidence="2 3">
    <name type="scientific">Paenibacillus oralis</name>
    <dbReference type="NCBI Taxonomy" id="2490856"/>
    <lineage>
        <taxon>Bacteria</taxon>
        <taxon>Bacillati</taxon>
        <taxon>Bacillota</taxon>
        <taxon>Bacilli</taxon>
        <taxon>Bacillales</taxon>
        <taxon>Paenibacillaceae</taxon>
        <taxon>Paenibacillus</taxon>
    </lineage>
</organism>
<gene>
    <name evidence="2" type="ORF">EHV15_18020</name>
</gene>
<dbReference type="PANTHER" id="PTHR43649:SF14">
    <property type="entry name" value="BLR3389 PROTEIN"/>
    <property type="match status" value="1"/>
</dbReference>